<protein>
    <submittedName>
        <fullName evidence="1">Uncharacterized protein</fullName>
    </submittedName>
</protein>
<keyword evidence="2" id="KW-1185">Reference proteome</keyword>
<evidence type="ECO:0000313" key="2">
    <source>
        <dbReference type="Proteomes" id="UP000015103"/>
    </source>
</evidence>
<organism evidence="1 2">
    <name type="scientific">Rhodnius prolixus</name>
    <name type="common">Triatomid bug</name>
    <dbReference type="NCBI Taxonomy" id="13249"/>
    <lineage>
        <taxon>Eukaryota</taxon>
        <taxon>Metazoa</taxon>
        <taxon>Ecdysozoa</taxon>
        <taxon>Arthropoda</taxon>
        <taxon>Hexapoda</taxon>
        <taxon>Insecta</taxon>
        <taxon>Pterygota</taxon>
        <taxon>Neoptera</taxon>
        <taxon>Paraneoptera</taxon>
        <taxon>Hemiptera</taxon>
        <taxon>Heteroptera</taxon>
        <taxon>Panheteroptera</taxon>
        <taxon>Cimicomorpha</taxon>
        <taxon>Reduviidae</taxon>
        <taxon>Triatominae</taxon>
        <taxon>Rhodnius</taxon>
    </lineage>
</organism>
<dbReference type="VEuPathDB" id="VectorBase:RPRC007046"/>
<dbReference type="InParanoid" id="T1HSM6"/>
<sequence>MGIDSTSVAGNTCKDNWTKCKKNFALGSKRNSVNLRTVQGVKRRDSSQDVAVNIYFHLSLKKVIIKAIMT</sequence>
<dbReference type="Proteomes" id="UP000015103">
    <property type="component" value="Unassembled WGS sequence"/>
</dbReference>
<accession>T1HSM6</accession>
<evidence type="ECO:0000313" key="1">
    <source>
        <dbReference type="EnsemblMetazoa" id="RPRC007046-PA"/>
    </source>
</evidence>
<dbReference type="AlphaFoldDB" id="T1HSM6"/>
<name>T1HSM6_RHOPR</name>
<dbReference type="EMBL" id="ACPB03004814">
    <property type="status" value="NOT_ANNOTATED_CDS"/>
    <property type="molecule type" value="Genomic_DNA"/>
</dbReference>
<reference evidence="1" key="1">
    <citation type="submission" date="2015-05" db="UniProtKB">
        <authorList>
            <consortium name="EnsemblMetazoa"/>
        </authorList>
    </citation>
    <scope>IDENTIFICATION</scope>
</reference>
<proteinExistence type="predicted"/>
<dbReference type="EMBL" id="ACPB03004815">
    <property type="status" value="NOT_ANNOTATED_CDS"/>
    <property type="molecule type" value="Genomic_DNA"/>
</dbReference>
<dbReference type="EnsemblMetazoa" id="RPRC007046-RA">
    <property type="protein sequence ID" value="RPRC007046-PA"/>
    <property type="gene ID" value="RPRC007046"/>
</dbReference>
<dbReference type="HOGENOM" id="CLU_2760957_0_0_1"/>